<gene>
    <name evidence="2" type="ORF">DM02DRAFT_252221</name>
</gene>
<accession>A0A2V1D718</accession>
<keyword evidence="3" id="KW-1185">Reference proteome</keyword>
<proteinExistence type="predicted"/>
<evidence type="ECO:0000313" key="2">
    <source>
        <dbReference type="EMBL" id="PVH93034.1"/>
    </source>
</evidence>
<keyword evidence="1" id="KW-1133">Transmembrane helix</keyword>
<organism evidence="2 3">
    <name type="scientific">Periconia macrospinosa</name>
    <dbReference type="NCBI Taxonomy" id="97972"/>
    <lineage>
        <taxon>Eukaryota</taxon>
        <taxon>Fungi</taxon>
        <taxon>Dikarya</taxon>
        <taxon>Ascomycota</taxon>
        <taxon>Pezizomycotina</taxon>
        <taxon>Dothideomycetes</taxon>
        <taxon>Pleosporomycetidae</taxon>
        <taxon>Pleosporales</taxon>
        <taxon>Massarineae</taxon>
        <taxon>Periconiaceae</taxon>
        <taxon>Periconia</taxon>
    </lineage>
</organism>
<dbReference type="Proteomes" id="UP000244855">
    <property type="component" value="Unassembled WGS sequence"/>
</dbReference>
<dbReference type="EMBL" id="KZ805621">
    <property type="protein sequence ID" value="PVH93034.1"/>
    <property type="molecule type" value="Genomic_DNA"/>
</dbReference>
<evidence type="ECO:0000313" key="3">
    <source>
        <dbReference type="Proteomes" id="UP000244855"/>
    </source>
</evidence>
<sequence>MRQHEPFTVASLEPQQPIRLSLHYTHPMTEVPRRGNRTICLCIWLPFVFVWWYGEWLLRLSRLQAHRLGLNDCTGKRWLFIRRRKELADSTLSLYSLYLRYSCSHDN</sequence>
<dbReference type="AlphaFoldDB" id="A0A2V1D718"/>
<keyword evidence="1" id="KW-0472">Membrane</keyword>
<reference evidence="2 3" key="1">
    <citation type="journal article" date="2018" name="Sci. Rep.">
        <title>Comparative genomics provides insights into the lifestyle and reveals functional heterogeneity of dark septate endophytic fungi.</title>
        <authorList>
            <person name="Knapp D.G."/>
            <person name="Nemeth J.B."/>
            <person name="Barry K."/>
            <person name="Hainaut M."/>
            <person name="Henrissat B."/>
            <person name="Johnson J."/>
            <person name="Kuo A."/>
            <person name="Lim J.H.P."/>
            <person name="Lipzen A."/>
            <person name="Nolan M."/>
            <person name="Ohm R.A."/>
            <person name="Tamas L."/>
            <person name="Grigoriev I.V."/>
            <person name="Spatafora J.W."/>
            <person name="Nagy L.G."/>
            <person name="Kovacs G.M."/>
        </authorList>
    </citation>
    <scope>NUCLEOTIDE SEQUENCE [LARGE SCALE GENOMIC DNA]</scope>
    <source>
        <strain evidence="2 3">DSE2036</strain>
    </source>
</reference>
<evidence type="ECO:0000256" key="1">
    <source>
        <dbReference type="SAM" id="Phobius"/>
    </source>
</evidence>
<keyword evidence="1" id="KW-0812">Transmembrane</keyword>
<name>A0A2V1D718_9PLEO</name>
<feature type="transmembrane region" description="Helical" evidence="1">
    <location>
        <begin position="38"/>
        <end position="54"/>
    </location>
</feature>
<protein>
    <submittedName>
        <fullName evidence="2">Uncharacterized protein</fullName>
    </submittedName>
</protein>